<evidence type="ECO:0000313" key="12">
    <source>
        <dbReference type="EMBL" id="KAJ2902913.1"/>
    </source>
</evidence>
<keyword evidence="5" id="KW-0677">Repeat</keyword>
<reference evidence="12" key="1">
    <citation type="submission" date="2022-07" db="EMBL/GenBank/DDBJ databases">
        <title>Draft genome sequence of Zalerion maritima ATCC 34329, a (micro)plastics degrading marine fungus.</title>
        <authorList>
            <person name="Paco A."/>
            <person name="Goncalves M.F.M."/>
            <person name="Rocha-Santos T.A.P."/>
            <person name="Alves A."/>
        </authorList>
    </citation>
    <scope>NUCLEOTIDE SEQUENCE</scope>
    <source>
        <strain evidence="12">ATCC 34329</strain>
    </source>
</reference>
<keyword evidence="9" id="KW-0175">Coiled coil</keyword>
<proteinExistence type="predicted"/>
<evidence type="ECO:0000256" key="6">
    <source>
        <dbReference type="ARBA" id="ARBA00022771"/>
    </source>
</evidence>
<dbReference type="GO" id="GO:0016567">
    <property type="term" value="P:protein ubiquitination"/>
    <property type="evidence" value="ECO:0007669"/>
    <property type="project" value="InterPro"/>
</dbReference>
<organism evidence="12 13">
    <name type="scientific">Zalerion maritima</name>
    <dbReference type="NCBI Taxonomy" id="339359"/>
    <lineage>
        <taxon>Eukaryota</taxon>
        <taxon>Fungi</taxon>
        <taxon>Dikarya</taxon>
        <taxon>Ascomycota</taxon>
        <taxon>Pezizomycotina</taxon>
        <taxon>Sordariomycetes</taxon>
        <taxon>Lulworthiomycetidae</taxon>
        <taxon>Lulworthiales</taxon>
        <taxon>Lulworthiaceae</taxon>
        <taxon>Zalerion</taxon>
    </lineage>
</organism>
<gene>
    <name evidence="12" type="ORF">MKZ38_010644</name>
</gene>
<dbReference type="Gene3D" id="3.30.40.10">
    <property type="entry name" value="Zinc/RING finger domain, C3HC4 (zinc finger)"/>
    <property type="match status" value="1"/>
</dbReference>
<dbReference type="GO" id="GO:0008270">
    <property type="term" value="F:zinc ion binding"/>
    <property type="evidence" value="ECO:0007669"/>
    <property type="project" value="UniProtKB-KW"/>
</dbReference>
<feature type="compositionally biased region" description="Polar residues" evidence="10">
    <location>
        <begin position="20"/>
        <end position="35"/>
    </location>
</feature>
<protein>
    <recommendedName>
        <fullName evidence="2">RBR-type E3 ubiquitin transferase</fullName>
        <ecNumber evidence="2">2.3.2.31</ecNumber>
    </recommendedName>
</protein>
<evidence type="ECO:0000256" key="7">
    <source>
        <dbReference type="ARBA" id="ARBA00022786"/>
    </source>
</evidence>
<dbReference type="EMBL" id="JAKWBI020000096">
    <property type="protein sequence ID" value="KAJ2902913.1"/>
    <property type="molecule type" value="Genomic_DNA"/>
</dbReference>
<dbReference type="Gene3D" id="1.20.120.1750">
    <property type="match status" value="1"/>
</dbReference>
<keyword evidence="4" id="KW-0479">Metal-binding</keyword>
<dbReference type="InterPro" id="IPR013083">
    <property type="entry name" value="Znf_RING/FYVE/PHD"/>
</dbReference>
<keyword evidence="6" id="KW-0863">Zinc-finger</keyword>
<evidence type="ECO:0000313" key="13">
    <source>
        <dbReference type="Proteomes" id="UP001201980"/>
    </source>
</evidence>
<evidence type="ECO:0000256" key="2">
    <source>
        <dbReference type="ARBA" id="ARBA00012251"/>
    </source>
</evidence>
<keyword evidence="8" id="KW-0862">Zinc</keyword>
<evidence type="ECO:0000259" key="11">
    <source>
        <dbReference type="PROSITE" id="PS51873"/>
    </source>
</evidence>
<accession>A0AAD5RS16</accession>
<keyword evidence="7" id="KW-0833">Ubl conjugation pathway</keyword>
<evidence type="ECO:0000256" key="8">
    <source>
        <dbReference type="ARBA" id="ARBA00022833"/>
    </source>
</evidence>
<sequence length="847" mass="96300">MAILRSMKSWGKGKKPASNPDLSRQGSPPTQQPSSHPGLVPIDEVDQLQATFRILSLEQELDTSEGHILQLRNNNKRLEAQAAVDHQIRRDSETSYQEILSMLTRRVNLLETEAHDVQKAIDKAEWEQDAFKAECERLQMHVQTVEDENKHFRLWGVRVAETQKQMTSVEEKIKEVEGRNTWLVDNASKEAKELYEEKVQHAEGEAKMKKWLAEKEETQKQEISRLAAELSSQITECEEQTERAKRAEGDVAARTCELQKMHEEVETLGAGLNTREAKIAELVSEKADQRKLLGRNITPRLMLALKLLESKFQSDKHDAGAGVQQFVQSFSTRLLATGTLDVPLNVNEALRFAQNVSQDAALCEALSLSVCAVCRKPKFSSPSQTSEYPTANNGLSICCQKPVCSACLRVCFIASVSWGWWQRLGSPSWISCPVKGCDKGPNIHYLGQLAGALRSVGIKARKVDDLTSKFEKVLLFRKALSMVSPTPSEEALDIARRLHEQLIAVGRMKSLFDPYFDTMEPDEEGKLPPFNPGKIKLGDVEVRDGEGRTKIVSVPIFMRFFNRQRIDCAVCSETFLEIDYGENFISWKEYCDGFPGPWMWDILHFPVGLTVDCEPIHDADTCRQCVRTHLKIQLDQYGRDHCDKLSCPTQDCKRTLTHHDVRMLADKETFEKYDHYKFLNTISADPNFRWCLGDGCDSGQCYQDNMIDPHIKCEACDFDMCFNHQVPWHGGLTCEQYDSERSDDFVKSAQWISENSKKCPGEACGVDIIKGESCFHMTCSQCSFEFCWVCLADWSKIQPVPTHYQRDAHNEGCWFRDNNVRPTQVFGEEVEAAAARRRRERIDEAGR</sequence>
<dbReference type="GO" id="GO:0061630">
    <property type="term" value="F:ubiquitin protein ligase activity"/>
    <property type="evidence" value="ECO:0007669"/>
    <property type="project" value="UniProtKB-EC"/>
</dbReference>
<dbReference type="SMART" id="SM00647">
    <property type="entry name" value="IBR"/>
    <property type="match status" value="2"/>
</dbReference>
<name>A0AAD5RS16_9PEZI</name>
<dbReference type="EC" id="2.3.2.31" evidence="2"/>
<dbReference type="PROSITE" id="PS51873">
    <property type="entry name" value="TRIAD"/>
    <property type="match status" value="1"/>
</dbReference>
<keyword evidence="13" id="KW-1185">Reference proteome</keyword>
<dbReference type="Proteomes" id="UP001201980">
    <property type="component" value="Unassembled WGS sequence"/>
</dbReference>
<feature type="coiled-coil region" evidence="9">
    <location>
        <begin position="159"/>
        <end position="247"/>
    </location>
</feature>
<dbReference type="CDD" id="cd20335">
    <property type="entry name" value="BRcat_RBR"/>
    <property type="match status" value="1"/>
</dbReference>
<feature type="coiled-coil region" evidence="9">
    <location>
        <begin position="54"/>
        <end position="81"/>
    </location>
</feature>
<comment type="caution">
    <text evidence="12">The sequence shown here is derived from an EMBL/GenBank/DDBJ whole genome shotgun (WGS) entry which is preliminary data.</text>
</comment>
<evidence type="ECO:0000256" key="1">
    <source>
        <dbReference type="ARBA" id="ARBA00001798"/>
    </source>
</evidence>
<keyword evidence="3" id="KW-0808">Transferase</keyword>
<dbReference type="InterPro" id="IPR002867">
    <property type="entry name" value="IBR_dom"/>
</dbReference>
<evidence type="ECO:0000256" key="5">
    <source>
        <dbReference type="ARBA" id="ARBA00022737"/>
    </source>
</evidence>
<feature type="region of interest" description="Disordered" evidence="10">
    <location>
        <begin position="1"/>
        <end position="40"/>
    </location>
</feature>
<dbReference type="PANTHER" id="PTHR11685">
    <property type="entry name" value="RBR FAMILY RING FINGER AND IBR DOMAIN-CONTAINING"/>
    <property type="match status" value="1"/>
</dbReference>
<evidence type="ECO:0000256" key="10">
    <source>
        <dbReference type="SAM" id="MobiDB-lite"/>
    </source>
</evidence>
<dbReference type="Pfam" id="PF01485">
    <property type="entry name" value="IBR"/>
    <property type="match status" value="1"/>
</dbReference>
<feature type="domain" description="RING-type" evidence="11">
    <location>
        <begin position="564"/>
        <end position="817"/>
    </location>
</feature>
<dbReference type="InterPro" id="IPR031127">
    <property type="entry name" value="E3_UB_ligase_RBR"/>
</dbReference>
<dbReference type="InterPro" id="IPR044066">
    <property type="entry name" value="TRIAD_supradom"/>
</dbReference>
<evidence type="ECO:0000256" key="4">
    <source>
        <dbReference type="ARBA" id="ARBA00022723"/>
    </source>
</evidence>
<comment type="catalytic activity">
    <reaction evidence="1">
        <text>[E2 ubiquitin-conjugating enzyme]-S-ubiquitinyl-L-cysteine + [acceptor protein]-L-lysine = [E2 ubiquitin-conjugating enzyme]-L-cysteine + [acceptor protein]-N(6)-ubiquitinyl-L-lysine.</text>
        <dbReference type="EC" id="2.3.2.31"/>
    </reaction>
</comment>
<evidence type="ECO:0000256" key="9">
    <source>
        <dbReference type="SAM" id="Coils"/>
    </source>
</evidence>
<evidence type="ECO:0000256" key="3">
    <source>
        <dbReference type="ARBA" id="ARBA00022679"/>
    </source>
</evidence>
<dbReference type="AlphaFoldDB" id="A0AAD5RS16"/>
<dbReference type="Pfam" id="PF22191">
    <property type="entry name" value="IBR_1"/>
    <property type="match status" value="1"/>
</dbReference>
<dbReference type="SUPFAM" id="SSF57850">
    <property type="entry name" value="RING/U-box"/>
    <property type="match status" value="2"/>
</dbReference>